<accession>A0A0L8L552</accession>
<dbReference type="PATRIC" id="fig|67356.5.peg.4852"/>
<keyword evidence="4" id="KW-1185">Reference proteome</keyword>
<dbReference type="Proteomes" id="UP000037251">
    <property type="component" value="Unassembled WGS sequence"/>
</dbReference>
<dbReference type="STRING" id="67356.AQJ84_10735"/>
<dbReference type="SMART" id="SM00327">
    <property type="entry name" value="VWA"/>
    <property type="match status" value="1"/>
</dbReference>
<dbReference type="SUPFAM" id="SSF53300">
    <property type="entry name" value="vWA-like"/>
    <property type="match status" value="1"/>
</dbReference>
<dbReference type="PROSITE" id="PS51257">
    <property type="entry name" value="PROKAR_LIPOPROTEIN"/>
    <property type="match status" value="1"/>
</dbReference>
<dbReference type="PROSITE" id="PS50234">
    <property type="entry name" value="VWFA"/>
    <property type="match status" value="1"/>
</dbReference>
<dbReference type="InterPro" id="IPR036465">
    <property type="entry name" value="vWFA_dom_sf"/>
</dbReference>
<dbReference type="Gene3D" id="3.40.50.410">
    <property type="entry name" value="von Willebrand factor, type A domain"/>
    <property type="match status" value="1"/>
</dbReference>
<dbReference type="RefSeq" id="WP_030040283.1">
    <property type="nucleotide sequence ID" value="NZ_KQ948990.1"/>
</dbReference>
<dbReference type="Pfam" id="PF00092">
    <property type="entry name" value="VWA"/>
    <property type="match status" value="1"/>
</dbReference>
<sequence>MRGRIPLLTVCTLLVATLLSACTDDGDGGGERVRLRVLASPDLAVLAPLLDELADATGVELDLDRRPDAETRLAAARTGYDLAWLSSDRYLRLRDRESVHGLQRTPTMTSPVVIGLALDTARALRADVPGGHLTWADIADAAATGTVRFGMADPRNAGSGLAALVGVATAAAGTGAALRTEDVSCDRLRGFRSGQTLTAATSPDLVDSYAAHQDRADALIAYESDLLALNASGRLKEKLEIVRPEDGTVLSDFPILLLDPSRRAAYDKVTEWLRRDDVQERIMRDTRRRPVSATVTRDAPLRAPIGNALYFPDRLAVVERLLADYGDPDRRTAGQVVFLLDFSGSMRGARMAALREAFAGLSGADSSSTGKFTRFYQGERLTVVRFGGRVLEERTITVTGPGDLRELTDTVARGGYGDATAVWSALDHGYRTAAHALAADPDRPLSVVLMTDGENNAGLSYAQFVRRYEALPDAARDVSTYPVHFGEADTAALQRAAAKTGGRMVDADDSSLSEAFKEIRGCH</sequence>
<feature type="chain" id="PRO_5011858800" evidence="1">
    <location>
        <begin position="22"/>
        <end position="523"/>
    </location>
</feature>
<name>A0A0L8L552_9ACTN</name>
<reference evidence="4" key="1">
    <citation type="submission" date="2015-07" db="EMBL/GenBank/DDBJ databases">
        <authorList>
            <person name="Ju K.-S."/>
            <person name="Doroghazi J.R."/>
            <person name="Metcalf W.W."/>
        </authorList>
    </citation>
    <scope>NUCLEOTIDE SEQUENCE [LARGE SCALE GENOMIC DNA]</scope>
    <source>
        <strain evidence="4">NRRL 2290</strain>
    </source>
</reference>
<keyword evidence="1" id="KW-0732">Signal</keyword>
<dbReference type="OrthoDB" id="3170630at2"/>
<feature type="signal peptide" evidence="1">
    <location>
        <begin position="1"/>
        <end position="21"/>
    </location>
</feature>
<evidence type="ECO:0000256" key="1">
    <source>
        <dbReference type="SAM" id="SignalP"/>
    </source>
</evidence>
<gene>
    <name evidence="3" type="ORF">ADK37_22785</name>
</gene>
<dbReference type="AlphaFoldDB" id="A0A0L8L552"/>
<proteinExistence type="predicted"/>
<protein>
    <submittedName>
        <fullName evidence="3">von Willebrand factor A</fullName>
    </submittedName>
</protein>
<dbReference type="InterPro" id="IPR002035">
    <property type="entry name" value="VWF_A"/>
</dbReference>
<evidence type="ECO:0000313" key="3">
    <source>
        <dbReference type="EMBL" id="KOG33224.1"/>
    </source>
</evidence>
<dbReference type="CDD" id="cd00198">
    <property type="entry name" value="vWFA"/>
    <property type="match status" value="1"/>
</dbReference>
<organism evidence="3 4">
    <name type="scientific">Streptomyces resistomycificus</name>
    <dbReference type="NCBI Taxonomy" id="67356"/>
    <lineage>
        <taxon>Bacteria</taxon>
        <taxon>Bacillati</taxon>
        <taxon>Actinomycetota</taxon>
        <taxon>Actinomycetes</taxon>
        <taxon>Kitasatosporales</taxon>
        <taxon>Streptomycetaceae</taxon>
        <taxon>Streptomyces</taxon>
        <taxon>Streptomyces aurantiacus group</taxon>
    </lineage>
</organism>
<feature type="domain" description="VWFA" evidence="2">
    <location>
        <begin position="335"/>
        <end position="519"/>
    </location>
</feature>
<dbReference type="EMBL" id="LGUS01000174">
    <property type="protein sequence ID" value="KOG33224.1"/>
    <property type="molecule type" value="Genomic_DNA"/>
</dbReference>
<dbReference type="Gene3D" id="3.40.190.10">
    <property type="entry name" value="Periplasmic binding protein-like II"/>
    <property type="match status" value="1"/>
</dbReference>
<evidence type="ECO:0000313" key="4">
    <source>
        <dbReference type="Proteomes" id="UP000037251"/>
    </source>
</evidence>
<dbReference type="SUPFAM" id="SSF53850">
    <property type="entry name" value="Periplasmic binding protein-like II"/>
    <property type="match status" value="1"/>
</dbReference>
<evidence type="ECO:0000259" key="2">
    <source>
        <dbReference type="PROSITE" id="PS50234"/>
    </source>
</evidence>
<dbReference type="eggNOG" id="COG2304">
    <property type="taxonomic scope" value="Bacteria"/>
</dbReference>
<dbReference type="Pfam" id="PF13531">
    <property type="entry name" value="SBP_bac_11"/>
    <property type="match status" value="1"/>
</dbReference>
<comment type="caution">
    <text evidence="3">The sequence shown here is derived from an EMBL/GenBank/DDBJ whole genome shotgun (WGS) entry which is preliminary data.</text>
</comment>